<evidence type="ECO:0000313" key="1">
    <source>
        <dbReference type="EMBL" id="GMT19774.1"/>
    </source>
</evidence>
<comment type="caution">
    <text evidence="1">The sequence shown here is derived from an EMBL/GenBank/DDBJ whole genome shotgun (WGS) entry which is preliminary data.</text>
</comment>
<evidence type="ECO:0000313" key="2">
    <source>
        <dbReference type="Proteomes" id="UP001432322"/>
    </source>
</evidence>
<protein>
    <submittedName>
        <fullName evidence="1">Uncharacterized protein</fullName>
    </submittedName>
</protein>
<sequence>NASLACNCFPRENCVIPSELFPVIKTHPDGTKEFILQGGNIDVVLPVSNSSDVIRLDETTYLRMKSLVESALIRIDSLLKEVADDGAIDISPVAVKSLMDTILAGRDAQMAFERVFEHLREIGLHGRLTPVGEKLIVNSFVHSIENFERSGRPSETLLTYLSLLKIGNSLDQPVQKLDNFTALDLLTGREKLDGQSTFMPLLFLPPSKTTEMDAQELVDPIIHFEGRLRWKDGFNHTSPPVADLMQRISDSLLFTTRLHLRGMPRLLHVTAGFKDKSGLSSTLLIVRVPVVGTINEIEDMLAEVFPTNLLITSFRVSFHA</sequence>
<dbReference type="EMBL" id="BTSY01000003">
    <property type="protein sequence ID" value="GMT19774.1"/>
    <property type="molecule type" value="Genomic_DNA"/>
</dbReference>
<reference evidence="1" key="1">
    <citation type="submission" date="2023-10" db="EMBL/GenBank/DDBJ databases">
        <title>Genome assembly of Pristionchus species.</title>
        <authorList>
            <person name="Yoshida K."/>
            <person name="Sommer R.J."/>
        </authorList>
    </citation>
    <scope>NUCLEOTIDE SEQUENCE</scope>
    <source>
        <strain evidence="1">RS5133</strain>
    </source>
</reference>
<proteinExistence type="predicted"/>
<keyword evidence="2" id="KW-1185">Reference proteome</keyword>
<organism evidence="1 2">
    <name type="scientific">Pristionchus fissidentatus</name>
    <dbReference type="NCBI Taxonomy" id="1538716"/>
    <lineage>
        <taxon>Eukaryota</taxon>
        <taxon>Metazoa</taxon>
        <taxon>Ecdysozoa</taxon>
        <taxon>Nematoda</taxon>
        <taxon>Chromadorea</taxon>
        <taxon>Rhabditida</taxon>
        <taxon>Rhabditina</taxon>
        <taxon>Diplogasteromorpha</taxon>
        <taxon>Diplogasteroidea</taxon>
        <taxon>Neodiplogasteridae</taxon>
        <taxon>Pristionchus</taxon>
    </lineage>
</organism>
<feature type="non-terminal residue" evidence="1">
    <location>
        <position position="1"/>
    </location>
</feature>
<accession>A0AAV5VJS2</accession>
<dbReference type="Proteomes" id="UP001432322">
    <property type="component" value="Unassembled WGS sequence"/>
</dbReference>
<dbReference type="AlphaFoldDB" id="A0AAV5VJS2"/>
<feature type="non-terminal residue" evidence="1">
    <location>
        <position position="320"/>
    </location>
</feature>
<name>A0AAV5VJS2_9BILA</name>
<gene>
    <name evidence="1" type="ORF">PFISCL1PPCAC_11071</name>
</gene>